<reference evidence="2 3" key="1">
    <citation type="journal article" date="2024" name="J Genomics">
        <title>Draft genome sequencing and assembly of Favolaschia claudopus CIRM-BRFM 2984 isolated from oak limbs.</title>
        <authorList>
            <person name="Navarro D."/>
            <person name="Drula E."/>
            <person name="Chaduli D."/>
            <person name="Cazenave R."/>
            <person name="Ahrendt S."/>
            <person name="Wang J."/>
            <person name="Lipzen A."/>
            <person name="Daum C."/>
            <person name="Barry K."/>
            <person name="Grigoriev I.V."/>
            <person name="Favel A."/>
            <person name="Rosso M.N."/>
            <person name="Martin F."/>
        </authorList>
    </citation>
    <scope>NUCLEOTIDE SEQUENCE [LARGE SCALE GENOMIC DNA]</scope>
    <source>
        <strain evidence="2 3">CIRM-BRFM 2984</strain>
    </source>
</reference>
<sequence length="354" mass="40378">MGLLLSFAFRNFSLCGAFKSIRNGVADVNTTHREVVSRLGGIKRPGVMALLCRLTPQRVRDDVNMRHGVLKLFEYPSNTTHVVFSSFGLAEPLPRRFCTAGMPELERNVLQSCCRQGGRNFGRRVAGSYSVCDEVAALRLTEENVKGLHVTGFTFMELPTTMHPIFTAQLNARTMRTSSQEGYIQCLDGTSASVERQSRLLFKFQEIKTFAFPRRHREFILRTNKRQVHLAVLWLQNLPSPPTIIAFYQRAGWVSSEFLLFNSLLAVGLEQTNLQTLNTRRINVNRAVLPHETALGFHQAPNQTEFVRIFHSHSSWTYFDEDFNCLTANSNFRLDFQPTTQIDEFCSRTSIEML</sequence>
<comment type="caution">
    <text evidence="2">The sequence shown here is derived from an EMBL/GenBank/DDBJ whole genome shotgun (WGS) entry which is preliminary data.</text>
</comment>
<dbReference type="AlphaFoldDB" id="A0AAW0AQ02"/>
<dbReference type="Pfam" id="PF23295">
    <property type="entry name" value="Arm_4"/>
    <property type="match status" value="1"/>
</dbReference>
<protein>
    <recommendedName>
        <fullName evidence="1">Alfy-like armadillo-like repeat domain-containing protein</fullName>
    </recommendedName>
</protein>
<accession>A0AAW0AQ02</accession>
<dbReference type="InterPro" id="IPR056252">
    <property type="entry name" value="Alfy-like_Arm-like"/>
</dbReference>
<dbReference type="EMBL" id="JAWWNJ010000055">
    <property type="protein sequence ID" value="KAK7014831.1"/>
    <property type="molecule type" value="Genomic_DNA"/>
</dbReference>
<organism evidence="2 3">
    <name type="scientific">Favolaschia claudopus</name>
    <dbReference type="NCBI Taxonomy" id="2862362"/>
    <lineage>
        <taxon>Eukaryota</taxon>
        <taxon>Fungi</taxon>
        <taxon>Dikarya</taxon>
        <taxon>Basidiomycota</taxon>
        <taxon>Agaricomycotina</taxon>
        <taxon>Agaricomycetes</taxon>
        <taxon>Agaricomycetidae</taxon>
        <taxon>Agaricales</taxon>
        <taxon>Marasmiineae</taxon>
        <taxon>Mycenaceae</taxon>
        <taxon>Favolaschia</taxon>
    </lineage>
</organism>
<feature type="domain" description="Alfy-like armadillo-like repeat" evidence="1">
    <location>
        <begin position="1"/>
        <end position="115"/>
    </location>
</feature>
<dbReference type="Proteomes" id="UP001362999">
    <property type="component" value="Unassembled WGS sequence"/>
</dbReference>
<evidence type="ECO:0000313" key="3">
    <source>
        <dbReference type="Proteomes" id="UP001362999"/>
    </source>
</evidence>
<name>A0AAW0AQ02_9AGAR</name>
<proteinExistence type="predicted"/>
<keyword evidence="3" id="KW-1185">Reference proteome</keyword>
<evidence type="ECO:0000259" key="1">
    <source>
        <dbReference type="Pfam" id="PF23295"/>
    </source>
</evidence>
<evidence type="ECO:0000313" key="2">
    <source>
        <dbReference type="EMBL" id="KAK7014831.1"/>
    </source>
</evidence>
<gene>
    <name evidence="2" type="ORF">R3P38DRAFT_2786978</name>
</gene>